<keyword evidence="2" id="KW-0472">Membrane</keyword>
<dbReference type="KEGG" id="ngr:NAEGRDRAFT_76569"/>
<gene>
    <name evidence="3" type="ORF">NAEGRDRAFT_76569</name>
</gene>
<feature type="transmembrane region" description="Helical" evidence="2">
    <location>
        <begin position="466"/>
        <end position="496"/>
    </location>
</feature>
<keyword evidence="2" id="KW-0812">Transmembrane</keyword>
<dbReference type="VEuPathDB" id="AmoebaDB:NAEGRDRAFT_76569"/>
<dbReference type="GeneID" id="8847952"/>
<dbReference type="EMBL" id="GG739032">
    <property type="protein sequence ID" value="EFC35770.1"/>
    <property type="molecule type" value="Genomic_DNA"/>
</dbReference>
<dbReference type="AlphaFoldDB" id="D2W580"/>
<feature type="region of interest" description="Disordered" evidence="1">
    <location>
        <begin position="535"/>
        <end position="558"/>
    </location>
</feature>
<evidence type="ECO:0000313" key="3">
    <source>
        <dbReference type="EMBL" id="EFC35770.1"/>
    </source>
</evidence>
<organism evidence="4">
    <name type="scientific">Naegleria gruberi</name>
    <name type="common">Amoeba</name>
    <dbReference type="NCBI Taxonomy" id="5762"/>
    <lineage>
        <taxon>Eukaryota</taxon>
        <taxon>Discoba</taxon>
        <taxon>Heterolobosea</taxon>
        <taxon>Tetramitia</taxon>
        <taxon>Eutetramitia</taxon>
        <taxon>Vahlkampfiidae</taxon>
        <taxon>Naegleria</taxon>
    </lineage>
</organism>
<evidence type="ECO:0000313" key="4">
    <source>
        <dbReference type="Proteomes" id="UP000006671"/>
    </source>
</evidence>
<reference evidence="3 4" key="1">
    <citation type="journal article" date="2010" name="Cell">
        <title>The genome of Naegleria gruberi illuminates early eukaryotic versatility.</title>
        <authorList>
            <person name="Fritz-Laylin L.K."/>
            <person name="Prochnik S.E."/>
            <person name="Ginger M.L."/>
            <person name="Dacks J.B."/>
            <person name="Carpenter M.L."/>
            <person name="Field M.C."/>
            <person name="Kuo A."/>
            <person name="Paredez A."/>
            <person name="Chapman J."/>
            <person name="Pham J."/>
            <person name="Shu S."/>
            <person name="Neupane R."/>
            <person name="Cipriano M."/>
            <person name="Mancuso J."/>
            <person name="Tu H."/>
            <person name="Salamov A."/>
            <person name="Lindquist E."/>
            <person name="Shapiro H."/>
            <person name="Lucas S."/>
            <person name="Grigoriev I.V."/>
            <person name="Cande W.Z."/>
            <person name="Fulton C."/>
            <person name="Rokhsar D.S."/>
            <person name="Dawson S.C."/>
        </authorList>
    </citation>
    <scope>NUCLEOTIDE SEQUENCE [LARGE SCALE GENOMIC DNA]</scope>
    <source>
        <strain evidence="3 4">NEG-M</strain>
    </source>
</reference>
<dbReference type="RefSeq" id="XP_002668514.1">
    <property type="nucleotide sequence ID" value="XM_002668468.1"/>
</dbReference>
<evidence type="ECO:0000256" key="2">
    <source>
        <dbReference type="SAM" id="Phobius"/>
    </source>
</evidence>
<name>D2W580_NAEGR</name>
<feature type="compositionally biased region" description="Low complexity" evidence="1">
    <location>
        <begin position="543"/>
        <end position="558"/>
    </location>
</feature>
<proteinExistence type="predicted"/>
<evidence type="ECO:0000256" key="1">
    <source>
        <dbReference type="SAM" id="MobiDB-lite"/>
    </source>
</evidence>
<dbReference type="Proteomes" id="UP000006671">
    <property type="component" value="Unassembled WGS sequence"/>
</dbReference>
<keyword evidence="4" id="KW-1185">Reference proteome</keyword>
<dbReference type="InParanoid" id="D2W580"/>
<sequence>MQTDFTLSCQNCQNQQNTIQIKQGYIDVDTGIMIYIPLTQEKTMKLPSSSSSASISTVVKIFVELTDTHTGEFRIMYYHVTVMRVVVTTITQIVHQVNTQTNTIMSSFVKDGDSSQSISQTINTIVATTQMLQALPESEKSSTTITNIQTTLLDILANATETTSEETISKSISSMIVFAIHTMLKNEHNIGQAVIEKSVNALENIVEQNFRSNVGVSSQTSQTFMSVVENLVYASQNIANLKDQFTRDEEISALTEKLALAIVTGEPVSARVVVLNSGVSIVKADKEYFKYLSQSVIGSPSSANRKYQANIVNITVPDILVSDSNPLGSATYSVVVKENIPIIVQKLINQQDENSPLVVVSPVSTSFTVQSNTTAVDLGQNITFHIRVSKDDYTIFDISSYSCVRVQSDLGNDYSSCSISGYNNASSTIDCNCIFSDLFISNVIVVKNTSLRTLQASNTTNLTTHIIIISAVIGGTCLISVTCFFIALVAVVIYCIRGCGRRKTRPHEEKDNSSDGAEMVIRIPIAQMISLPSQSPYQESANTTSTQSQGSTTARMLV</sequence>
<accession>D2W580</accession>
<protein>
    <submittedName>
        <fullName evidence="3">Predicted protein</fullName>
    </submittedName>
</protein>
<keyword evidence="2" id="KW-1133">Transmembrane helix</keyword>